<feature type="domain" description="Mediator complex subunit Med1" evidence="9">
    <location>
        <begin position="140"/>
        <end position="553"/>
    </location>
</feature>
<comment type="function">
    <text evidence="7">Component of the Mediator complex, a coactivator involved in the regulated transcription of nearly all RNA polymerase II-dependent genes. Mediator functions as a bridge to convey information from gene-specific regulatory proteins to the basal RNA polymerase II transcription machinery. Mediator is recruited to promoters by direct interactions with regulatory proteins and serves as a scaffold for the assembly of a functional preinitiation complex with RNA polymerase II and the general transcription factors.</text>
</comment>
<dbReference type="EMBL" id="JAAAJB010000718">
    <property type="protein sequence ID" value="KAG0251806.1"/>
    <property type="molecule type" value="Genomic_DNA"/>
</dbReference>
<comment type="subcellular location">
    <subcellularLocation>
        <location evidence="1 7">Nucleus</location>
    </subcellularLocation>
</comment>
<comment type="similarity">
    <text evidence="2 7">Belongs to the Mediator complex subunit 1 family.</text>
</comment>
<organism evidence="10 11">
    <name type="scientific">Actinomortierella ambigua</name>
    <dbReference type="NCBI Taxonomy" id="1343610"/>
    <lineage>
        <taxon>Eukaryota</taxon>
        <taxon>Fungi</taxon>
        <taxon>Fungi incertae sedis</taxon>
        <taxon>Mucoromycota</taxon>
        <taxon>Mortierellomycotina</taxon>
        <taxon>Mortierellomycetes</taxon>
        <taxon>Mortierellales</taxon>
        <taxon>Mortierellaceae</taxon>
        <taxon>Actinomortierella</taxon>
    </lineage>
</organism>
<evidence type="ECO:0000313" key="11">
    <source>
        <dbReference type="Proteomes" id="UP000807716"/>
    </source>
</evidence>
<dbReference type="GO" id="GO:0003712">
    <property type="term" value="F:transcription coregulator activity"/>
    <property type="evidence" value="ECO:0007669"/>
    <property type="project" value="InterPro"/>
</dbReference>
<evidence type="ECO:0000256" key="4">
    <source>
        <dbReference type="ARBA" id="ARBA00023159"/>
    </source>
</evidence>
<dbReference type="InterPro" id="IPR019680">
    <property type="entry name" value="Mediator_Med1"/>
</dbReference>
<name>A0A9P6PSK3_9FUNG</name>
<keyword evidence="5 7" id="KW-0804">Transcription</keyword>
<feature type="region of interest" description="Disordered" evidence="8">
    <location>
        <begin position="801"/>
        <end position="824"/>
    </location>
</feature>
<feature type="compositionally biased region" description="Low complexity" evidence="8">
    <location>
        <begin position="600"/>
        <end position="617"/>
    </location>
</feature>
<dbReference type="Pfam" id="PF10744">
    <property type="entry name" value="Med1"/>
    <property type="match status" value="1"/>
</dbReference>
<sequence>MPDTADATTVQEHLRELQSLLQDSLKQWHLMAASASATPASTSSNPPRIPHGPLQKQFKEKIAAIRAPCMAFTQGPLQQAVGGGESGSSTAFRKYSSLLKEETLLEGALANVKSNLKSCQNLLRAASHDGNTRSDHILNTVKEMATSLGLECYLDAVAQPSSAQSVSTLTVGGTVIVIDIDVESTGTILRIKVSYASEIHQDERIDRLLVLNLQCKCQRLMQSDRMDGMLAHQPDCTRNFETFGRNLTVLATLDKLTKIYPHYDFFQNVRSLDLDFKEIYRREMLACQGNLEKVLLQAHGIPLMHAVYAGPSVAYWAPHKDLNQLDWQSLAESVDQGANEKINIPFHRLCFSMEETSSAISGYLPGDRLSFLLTEEEQMTMDPSQVTYGTLFDTASNTATPSRWIVPTVDATVQAGFVAHLCPPVAVAESVARELAALSNATGAINTMGYKRDFGFSSLQELLVEDNQNSNTHKNKNTANSSSTGQQNASNQWSTVVKQSVEPTRQLYSLDRRQDDGRLIQRIPFVHPWQIQHCLRLLRQQLVFNTLFQSCFTTLVVEAISGGSATASIMVKTPSTSSSSGMMSPPASGMATMSIKKENATNNSTASAASQPTTDSSLPEVTVTIQTPQAPHWILVSFVNPFLNESYIFLEIQVQPQTSNIIVRQRLDAALAGTGQIVVSGYGFASASGGASSAASVGGGGIGGGGGVGGGFGSGVDAADLYHPQPSHIQNAYAHLPVQDGVVMTEGSGGDANNHFVLDAATMTSVLETSQSIPVLVQWVLDRAVAWARESDLHQLQRLQRHAAPINRRPSEAEENQTTKRARV</sequence>
<evidence type="ECO:0000313" key="10">
    <source>
        <dbReference type="EMBL" id="KAG0251806.1"/>
    </source>
</evidence>
<accession>A0A9P6PSK3</accession>
<evidence type="ECO:0000259" key="9">
    <source>
        <dbReference type="Pfam" id="PF10744"/>
    </source>
</evidence>
<dbReference type="GO" id="GO:0045944">
    <property type="term" value="P:positive regulation of transcription by RNA polymerase II"/>
    <property type="evidence" value="ECO:0007669"/>
    <property type="project" value="UniProtKB-ARBA"/>
</dbReference>
<comment type="caution">
    <text evidence="10">The sequence shown here is derived from an EMBL/GenBank/DDBJ whole genome shotgun (WGS) entry which is preliminary data.</text>
</comment>
<evidence type="ECO:0000256" key="3">
    <source>
        <dbReference type="ARBA" id="ARBA00023015"/>
    </source>
</evidence>
<protein>
    <recommendedName>
        <fullName evidence="7">Mediator of RNA polymerase II transcription subunit 1</fullName>
    </recommendedName>
    <alternativeName>
        <fullName evidence="7">Mediator complex subunit 1</fullName>
    </alternativeName>
</protein>
<dbReference type="Proteomes" id="UP000807716">
    <property type="component" value="Unassembled WGS sequence"/>
</dbReference>
<feature type="region of interest" description="Disordered" evidence="8">
    <location>
        <begin position="600"/>
        <end position="619"/>
    </location>
</feature>
<evidence type="ECO:0000256" key="2">
    <source>
        <dbReference type="ARBA" id="ARBA00006210"/>
    </source>
</evidence>
<evidence type="ECO:0000256" key="8">
    <source>
        <dbReference type="SAM" id="MobiDB-lite"/>
    </source>
</evidence>
<gene>
    <name evidence="10" type="ORF">DFQ27_008516</name>
</gene>
<keyword evidence="11" id="KW-1185">Reference proteome</keyword>
<proteinExistence type="inferred from homology"/>
<feature type="region of interest" description="Disordered" evidence="8">
    <location>
        <begin position="469"/>
        <end position="495"/>
    </location>
</feature>
<dbReference type="GO" id="GO:0016592">
    <property type="term" value="C:mediator complex"/>
    <property type="evidence" value="ECO:0007669"/>
    <property type="project" value="InterPro"/>
</dbReference>
<evidence type="ECO:0000256" key="6">
    <source>
        <dbReference type="ARBA" id="ARBA00023242"/>
    </source>
</evidence>
<dbReference type="AlphaFoldDB" id="A0A9P6PSK3"/>
<keyword evidence="3 7" id="KW-0805">Transcription regulation</keyword>
<evidence type="ECO:0000256" key="1">
    <source>
        <dbReference type="ARBA" id="ARBA00004123"/>
    </source>
</evidence>
<evidence type="ECO:0000256" key="5">
    <source>
        <dbReference type="ARBA" id="ARBA00023163"/>
    </source>
</evidence>
<keyword evidence="4 7" id="KW-0010">Activator</keyword>
<dbReference type="OrthoDB" id="2281547at2759"/>
<evidence type="ECO:0000256" key="7">
    <source>
        <dbReference type="RuleBase" id="RU364059"/>
    </source>
</evidence>
<reference evidence="10" key="1">
    <citation type="journal article" date="2020" name="Fungal Divers.">
        <title>Resolving the Mortierellaceae phylogeny through synthesis of multi-gene phylogenetics and phylogenomics.</title>
        <authorList>
            <person name="Vandepol N."/>
            <person name="Liber J."/>
            <person name="Desiro A."/>
            <person name="Na H."/>
            <person name="Kennedy M."/>
            <person name="Barry K."/>
            <person name="Grigoriev I.V."/>
            <person name="Miller A.N."/>
            <person name="O'Donnell K."/>
            <person name="Stajich J.E."/>
            <person name="Bonito G."/>
        </authorList>
    </citation>
    <scope>NUCLEOTIDE SEQUENCE</scope>
    <source>
        <strain evidence="10">BC1065</strain>
    </source>
</reference>
<keyword evidence="6 7" id="KW-0539">Nucleus</keyword>